<organism evidence="1 2">
    <name type="scientific">Eptatretus burgeri</name>
    <name type="common">Inshore hagfish</name>
    <dbReference type="NCBI Taxonomy" id="7764"/>
    <lineage>
        <taxon>Eukaryota</taxon>
        <taxon>Metazoa</taxon>
        <taxon>Chordata</taxon>
        <taxon>Craniata</taxon>
        <taxon>Vertebrata</taxon>
        <taxon>Cyclostomata</taxon>
        <taxon>Myxini</taxon>
        <taxon>Myxiniformes</taxon>
        <taxon>Myxinidae</taxon>
        <taxon>Eptatretinae</taxon>
        <taxon>Eptatretus</taxon>
    </lineage>
</organism>
<evidence type="ECO:0000313" key="1">
    <source>
        <dbReference type="Ensembl" id="ENSEBUP00000012828.1"/>
    </source>
</evidence>
<dbReference type="AlphaFoldDB" id="A0A8C4QC37"/>
<dbReference type="Ensembl" id="ENSEBUT00000013405.1">
    <property type="protein sequence ID" value="ENSEBUP00000012828.1"/>
    <property type="gene ID" value="ENSEBUG00000008139.1"/>
</dbReference>
<sequence>MMNVFTNQQTMDKNWKEESARLDGNILIPRLLVLWFVREYMDIRKFFATASSRTSPTTLLEQSSSQKEVDYSKEKIAEKGACVSIWPNFPDQPFQPHDVSCIPVQILPNRKLKFQQQWFKDFPWLHFDQSIGRVLCHTCTDAFREKLTKLARCAEDAFVSKGFRNWKKATEKFRQHERSNTHRLASETY</sequence>
<keyword evidence="2" id="KW-1185">Reference proteome</keyword>
<dbReference type="Proteomes" id="UP000694388">
    <property type="component" value="Unplaced"/>
</dbReference>
<evidence type="ECO:0000313" key="2">
    <source>
        <dbReference type="Proteomes" id="UP000694388"/>
    </source>
</evidence>
<reference evidence="1" key="2">
    <citation type="submission" date="2025-09" db="UniProtKB">
        <authorList>
            <consortium name="Ensembl"/>
        </authorList>
    </citation>
    <scope>IDENTIFICATION</scope>
</reference>
<name>A0A8C4QC37_EPTBU</name>
<protein>
    <submittedName>
        <fullName evidence="1">Uncharacterized protein</fullName>
    </submittedName>
</protein>
<proteinExistence type="predicted"/>
<reference evidence="1" key="1">
    <citation type="submission" date="2025-08" db="UniProtKB">
        <authorList>
            <consortium name="Ensembl"/>
        </authorList>
    </citation>
    <scope>IDENTIFICATION</scope>
</reference>
<accession>A0A8C4QC37</accession>